<keyword evidence="2" id="KW-1015">Disulfide bond</keyword>
<dbReference type="InterPro" id="IPR052421">
    <property type="entry name" value="PCW_Enzyme_Inhibitor"/>
</dbReference>
<dbReference type="NCBIfam" id="TIGR01614">
    <property type="entry name" value="PME_inhib"/>
    <property type="match status" value="1"/>
</dbReference>
<dbReference type="InterPro" id="IPR034087">
    <property type="entry name" value="C/VIF1"/>
</dbReference>
<dbReference type="OMA" id="ADCTANY"/>
<dbReference type="Gramene" id="Manes.03G207000.1.v8.1">
    <property type="protein sequence ID" value="Manes.03G207000.1.v8.1.CDS.1"/>
    <property type="gene ID" value="Manes.03G207000.v8.1"/>
</dbReference>
<evidence type="ECO:0000256" key="4">
    <source>
        <dbReference type="SAM" id="SignalP"/>
    </source>
</evidence>
<dbReference type="InterPro" id="IPR035513">
    <property type="entry name" value="Invertase/methylesterase_inhib"/>
</dbReference>
<reference evidence="7" key="1">
    <citation type="journal article" date="2016" name="Nat. Biotechnol.">
        <title>Sequencing wild and cultivated cassava and related species reveals extensive interspecific hybridization and genetic diversity.</title>
        <authorList>
            <person name="Bredeson J.V."/>
            <person name="Lyons J.B."/>
            <person name="Prochnik S.E."/>
            <person name="Wu G.A."/>
            <person name="Ha C.M."/>
            <person name="Edsinger-Gonzales E."/>
            <person name="Grimwood J."/>
            <person name="Schmutz J."/>
            <person name="Rabbi I.Y."/>
            <person name="Egesi C."/>
            <person name="Nauluvula P."/>
            <person name="Lebot V."/>
            <person name="Ndunguru J."/>
            <person name="Mkamilo G."/>
            <person name="Bart R.S."/>
            <person name="Setter T.L."/>
            <person name="Gleadow R.M."/>
            <person name="Kulakow P."/>
            <person name="Ferguson M.E."/>
            <person name="Rounsley S."/>
            <person name="Rokhsar D.S."/>
        </authorList>
    </citation>
    <scope>NUCLEOTIDE SEQUENCE [LARGE SCALE GENOMIC DNA]</scope>
    <source>
        <strain evidence="7">cv. AM560-2</strain>
    </source>
</reference>
<keyword evidence="7" id="KW-1185">Reference proteome</keyword>
<dbReference type="STRING" id="3983.A0A2C9WAZ8"/>
<feature type="domain" description="Pectinesterase inhibitor" evidence="5">
    <location>
        <begin position="26"/>
        <end position="169"/>
    </location>
</feature>
<dbReference type="GO" id="GO:0004857">
    <property type="term" value="F:enzyme inhibitor activity"/>
    <property type="evidence" value="ECO:0000318"/>
    <property type="project" value="GO_Central"/>
</dbReference>
<dbReference type="PANTHER" id="PTHR36710">
    <property type="entry name" value="PECTINESTERASE INHIBITOR-LIKE"/>
    <property type="match status" value="1"/>
</dbReference>
<evidence type="ECO:0000313" key="6">
    <source>
        <dbReference type="EMBL" id="OAY56158.1"/>
    </source>
</evidence>
<evidence type="ECO:0000259" key="5">
    <source>
        <dbReference type="SMART" id="SM00856"/>
    </source>
</evidence>
<dbReference type="SMART" id="SM00856">
    <property type="entry name" value="PMEI"/>
    <property type="match status" value="1"/>
</dbReference>
<gene>
    <name evidence="6" type="ORF">MANES_03G207000v8</name>
</gene>
<evidence type="ECO:0000256" key="1">
    <source>
        <dbReference type="ARBA" id="ARBA00022729"/>
    </source>
</evidence>
<evidence type="ECO:0000256" key="2">
    <source>
        <dbReference type="ARBA" id="ARBA00023157"/>
    </source>
</evidence>
<dbReference type="GO" id="GO:0009505">
    <property type="term" value="C:plant-type cell wall"/>
    <property type="evidence" value="ECO:0000318"/>
    <property type="project" value="GO_Central"/>
</dbReference>
<dbReference type="InterPro" id="IPR006501">
    <property type="entry name" value="Pectinesterase_inhib_dom"/>
</dbReference>
<accession>A0A2C9WAZ8</accession>
<organism evidence="6 7">
    <name type="scientific">Manihot esculenta</name>
    <name type="common">Cassava</name>
    <name type="synonym">Jatropha manihot</name>
    <dbReference type="NCBI Taxonomy" id="3983"/>
    <lineage>
        <taxon>Eukaryota</taxon>
        <taxon>Viridiplantae</taxon>
        <taxon>Streptophyta</taxon>
        <taxon>Embryophyta</taxon>
        <taxon>Tracheophyta</taxon>
        <taxon>Spermatophyta</taxon>
        <taxon>Magnoliopsida</taxon>
        <taxon>eudicotyledons</taxon>
        <taxon>Gunneridae</taxon>
        <taxon>Pentapetalae</taxon>
        <taxon>rosids</taxon>
        <taxon>fabids</taxon>
        <taxon>Malpighiales</taxon>
        <taxon>Euphorbiaceae</taxon>
        <taxon>Crotonoideae</taxon>
        <taxon>Manihoteae</taxon>
        <taxon>Manihot</taxon>
    </lineage>
</organism>
<dbReference type="Pfam" id="PF04043">
    <property type="entry name" value="PMEI"/>
    <property type="match status" value="1"/>
</dbReference>
<dbReference type="OrthoDB" id="764172at2759"/>
<keyword evidence="1 4" id="KW-0732">Signal</keyword>
<dbReference type="PANTHER" id="PTHR36710:SF18">
    <property type="entry name" value="PECTINESTERASE INHIBITOR 5-RELATED"/>
    <property type="match status" value="1"/>
</dbReference>
<dbReference type="FunFam" id="1.20.140.40:FF:000009">
    <property type="entry name" value="Invertase/pectin methylesterase inhibitor family protein"/>
    <property type="match status" value="1"/>
</dbReference>
<name>A0A2C9WAZ8_MANES</name>
<dbReference type="Proteomes" id="UP000091857">
    <property type="component" value="Chromosome 3"/>
</dbReference>
<sequence length="176" mass="19133">MKGPVSSLPIFLLHAVLLLSLLPIIESDNLIEKTCNKTPYYDLCVSSLQSSSQSSNADVKGLASIMGNVTLSNATNTLNYIHELINKTTDPELERPLTYCAEVYSPVVNYILPQAMEALENGHYGFAKYGISDAGDEAHACEKKTSGLKLPLTERNKLTQNLCDVAVAIINTLLDS</sequence>
<protein>
    <recommendedName>
        <fullName evidence="5">Pectinesterase inhibitor domain-containing protein</fullName>
    </recommendedName>
</protein>
<dbReference type="Gene3D" id="1.20.140.40">
    <property type="entry name" value="Invertase/pectin methylesterase inhibitor family protein"/>
    <property type="match status" value="1"/>
</dbReference>
<proteinExistence type="inferred from homology"/>
<dbReference type="EMBL" id="CM004389">
    <property type="protein sequence ID" value="OAY56158.1"/>
    <property type="molecule type" value="Genomic_DNA"/>
</dbReference>
<evidence type="ECO:0000313" key="7">
    <source>
        <dbReference type="Proteomes" id="UP000091857"/>
    </source>
</evidence>
<feature type="chain" id="PRO_5012022418" description="Pectinesterase inhibitor domain-containing protein" evidence="4">
    <location>
        <begin position="28"/>
        <end position="176"/>
    </location>
</feature>
<dbReference type="GO" id="GO:0009827">
    <property type="term" value="P:plant-type cell wall modification"/>
    <property type="evidence" value="ECO:0000318"/>
    <property type="project" value="GO_Central"/>
</dbReference>
<comment type="similarity">
    <text evidence="3">Belongs to the PMEI family.</text>
</comment>
<dbReference type="CDD" id="cd15796">
    <property type="entry name" value="CIF_like"/>
    <property type="match status" value="1"/>
</dbReference>
<dbReference type="AlphaFoldDB" id="A0A2C9WAZ8"/>
<feature type="signal peptide" evidence="4">
    <location>
        <begin position="1"/>
        <end position="27"/>
    </location>
</feature>
<dbReference type="SUPFAM" id="SSF101148">
    <property type="entry name" value="Plant invertase/pectin methylesterase inhibitor"/>
    <property type="match status" value="1"/>
</dbReference>
<comment type="caution">
    <text evidence="6">The sequence shown here is derived from an EMBL/GenBank/DDBJ whole genome shotgun (WGS) entry which is preliminary data.</text>
</comment>
<evidence type="ECO:0000256" key="3">
    <source>
        <dbReference type="ARBA" id="ARBA00038471"/>
    </source>
</evidence>